<dbReference type="Proteomes" id="UP001596147">
    <property type="component" value="Unassembled WGS sequence"/>
</dbReference>
<evidence type="ECO:0000313" key="2">
    <source>
        <dbReference type="Proteomes" id="UP001596147"/>
    </source>
</evidence>
<evidence type="ECO:0008006" key="3">
    <source>
        <dbReference type="Google" id="ProtNLM"/>
    </source>
</evidence>
<gene>
    <name evidence="1" type="ORF">ACFPM4_04750</name>
</gene>
<organism evidence="1 2">
    <name type="scientific">Lederbergia graminis</name>
    <dbReference type="NCBI Taxonomy" id="735518"/>
    <lineage>
        <taxon>Bacteria</taxon>
        <taxon>Bacillati</taxon>
        <taxon>Bacillota</taxon>
        <taxon>Bacilli</taxon>
        <taxon>Bacillales</taxon>
        <taxon>Bacillaceae</taxon>
        <taxon>Lederbergia</taxon>
    </lineage>
</organism>
<dbReference type="Gene3D" id="1.50.10.140">
    <property type="match status" value="1"/>
</dbReference>
<accession>A0ABW0LE84</accession>
<evidence type="ECO:0000313" key="1">
    <source>
        <dbReference type="EMBL" id="MFC5464064.1"/>
    </source>
</evidence>
<dbReference type="RefSeq" id="WP_144922553.1">
    <property type="nucleotide sequence ID" value="NZ_JBHSMC010000003.1"/>
</dbReference>
<reference evidence="2" key="1">
    <citation type="journal article" date="2019" name="Int. J. Syst. Evol. Microbiol.">
        <title>The Global Catalogue of Microorganisms (GCM) 10K type strain sequencing project: providing services to taxonomists for standard genome sequencing and annotation.</title>
        <authorList>
            <consortium name="The Broad Institute Genomics Platform"/>
            <consortium name="The Broad Institute Genome Sequencing Center for Infectious Disease"/>
            <person name="Wu L."/>
            <person name="Ma J."/>
        </authorList>
    </citation>
    <scope>NUCLEOTIDE SEQUENCE [LARGE SCALE GENOMIC DNA]</scope>
    <source>
        <strain evidence="2">CGMCC 1.12237</strain>
    </source>
</reference>
<dbReference type="EMBL" id="JBHSMC010000003">
    <property type="protein sequence ID" value="MFC5464064.1"/>
    <property type="molecule type" value="Genomic_DNA"/>
</dbReference>
<name>A0ABW0LE84_9BACI</name>
<comment type="caution">
    <text evidence="1">The sequence shown here is derived from an EMBL/GenBank/DDBJ whole genome shotgun (WGS) entry which is preliminary data.</text>
</comment>
<keyword evidence="2" id="KW-1185">Reference proteome</keyword>
<proteinExistence type="predicted"/>
<protein>
    <recommendedName>
        <fullName evidence="3">Glycoamylase-like domain-containing protein</fullName>
    </recommendedName>
</protein>
<sequence>MSNTTKLYNELPKRVKDFFDRQYEDSYRIYDASRNPRTGLYADGYNTLGENPDNRSSIAATGVGLISLCVADLEGWDDNAAEKALVTLQAVSGEIEGCNVTRDEATGFFCHFADMETGENIHSEISTIDTSLLVAGALFAGSHFNDRNPRIAELADKLLKEIDWSVVVNDKETGVINMVVKDGKGGLPLPAYNEYVLVSYLALLGQPDNKDIQDLWYNNFAEDQIKNLPQADFRGLKVLNDDTTLDKTAFLSSFVQQFPFYLVPDYAKSPTYREFYENACLADRLKWKELSDVPSYIWGYGAGPNDGLHGGYHADKINDAPHDIASSYIIGGFLPVYPAGIYDLYAQYSLHIPYDVYTNPEDKEDEEKFRAAYKYGLHRISWWHLEQPNRWYPTKVTLIDWSSMLYGLTAFKRGMEFFTDRLPSTDTVKIGS</sequence>